<dbReference type="eggNOG" id="COG0791">
    <property type="taxonomic scope" value="Bacteria"/>
</dbReference>
<dbReference type="PIRSF" id="PIRSF019015">
    <property type="entry name" value="P60_peptidase_YkfC"/>
    <property type="match status" value="1"/>
</dbReference>
<dbReference type="Pfam" id="PF12914">
    <property type="entry name" value="SH3_7"/>
    <property type="match status" value="1"/>
</dbReference>
<dbReference type="InterPro" id="IPR026864">
    <property type="entry name" value="SH3b2-type_SH3"/>
</dbReference>
<dbReference type="InterPro" id="IPR000064">
    <property type="entry name" value="NLP_P60_dom"/>
</dbReference>
<evidence type="ECO:0000256" key="4">
    <source>
        <dbReference type="ARBA" id="ARBA00022807"/>
    </source>
</evidence>
<dbReference type="Proteomes" id="UP000054869">
    <property type="component" value="Unassembled WGS sequence"/>
</dbReference>
<accession>A0A0W0VPS9</accession>
<evidence type="ECO:0000256" key="3">
    <source>
        <dbReference type="ARBA" id="ARBA00022801"/>
    </source>
</evidence>
<proteinExistence type="inferred from homology"/>
<evidence type="ECO:0000313" key="8">
    <source>
        <dbReference type="EMBL" id="KTD22155.1"/>
    </source>
</evidence>
<comment type="caution">
    <text evidence="8">The sequence shown here is derived from an EMBL/GenBank/DDBJ whole genome shotgun (WGS) entry which is preliminary data.</text>
</comment>
<dbReference type="Gene3D" id="3.90.1720.10">
    <property type="entry name" value="endopeptidase domain like (from Nostoc punctiforme)"/>
    <property type="match status" value="1"/>
</dbReference>
<keyword evidence="2" id="KW-0645">Protease</keyword>
<sequence length="497" mass="56633">MRQLSYITSFILCVLFGFVTESHAIEVPIYDFSIKAYNQDINTYLPKESDDYNKRLIKPEYQAAQLQQFFNHYYSSDNQGLSPWSEQLVQNLLPTVKKIELAIIDDFDNQKQDPINYHYAENFKEHDEIWLNKIINNMNLGELNSTAFNNQNRAIVVQNTFARALPDGAPDFFHLSLAGQGFPFDNLQESALWAGTPLYVLHVSKDKAWSLVLTPDAYFAWVKSNDIAYASAEFINQWNTKARKGLIAITQTETSVVDNTNQFLFKGYIGAVFPLVYQGEESTIILVPRKNKQQQAVIGTGIVNKNAAQPMPVPATKHNMASLIKQLQNRPYGWGGTFFFNDCSQELKSLFAPLGIWLPRNSLQQAQYVSLDLSEKTLDERLSTLATQGHPLMTLIYTGGHVMLYIGNQRQDNQTLIPITYQNVWGLKPSTKDKRYVIGQSLLFPLLKYYPEYPDATSLANSSYFKLIFLDELSSQPLSSQNFVKQFTKNASVRDLQ</sequence>
<keyword evidence="9" id="KW-1185">Reference proteome</keyword>
<dbReference type="Pfam" id="PF12913">
    <property type="entry name" value="SH3_6"/>
    <property type="match status" value="1"/>
</dbReference>
<gene>
    <name evidence="8" type="ORF">Llan_1418</name>
</gene>
<dbReference type="EMBL" id="LNYI01000028">
    <property type="protein sequence ID" value="KTD22155.1"/>
    <property type="molecule type" value="Genomic_DNA"/>
</dbReference>
<comment type="similarity">
    <text evidence="1">Belongs to the peptidase C40 family.</text>
</comment>
<evidence type="ECO:0000259" key="6">
    <source>
        <dbReference type="Pfam" id="PF12913"/>
    </source>
</evidence>
<dbReference type="SUPFAM" id="SSF54001">
    <property type="entry name" value="Cysteine proteinases"/>
    <property type="match status" value="1"/>
</dbReference>
<dbReference type="STRING" id="45067.Llan_1418"/>
<dbReference type="RefSeq" id="WP_081778032.1">
    <property type="nucleotide sequence ID" value="NZ_CAAAJD010000003.1"/>
</dbReference>
<evidence type="ECO:0000256" key="1">
    <source>
        <dbReference type="ARBA" id="ARBA00007074"/>
    </source>
</evidence>
<evidence type="ECO:0000313" key="9">
    <source>
        <dbReference type="Proteomes" id="UP000054869"/>
    </source>
</evidence>
<dbReference type="AlphaFoldDB" id="A0A0W0VPS9"/>
<dbReference type="InterPro" id="IPR038765">
    <property type="entry name" value="Papain-like_cys_pep_sf"/>
</dbReference>
<dbReference type="PATRIC" id="fig|45067.4.peg.1485"/>
<feature type="domain" description="NlpC/P60" evidence="5">
    <location>
        <begin position="330"/>
        <end position="410"/>
    </location>
</feature>
<evidence type="ECO:0000259" key="7">
    <source>
        <dbReference type="Pfam" id="PF12914"/>
    </source>
</evidence>
<organism evidence="8 9">
    <name type="scientific">Legionella lansingensis</name>
    <dbReference type="NCBI Taxonomy" id="45067"/>
    <lineage>
        <taxon>Bacteria</taxon>
        <taxon>Pseudomonadati</taxon>
        <taxon>Pseudomonadota</taxon>
        <taxon>Gammaproteobacteria</taxon>
        <taxon>Legionellales</taxon>
        <taxon>Legionellaceae</taxon>
        <taxon>Legionella</taxon>
    </lineage>
</organism>
<dbReference type="InterPro" id="IPR039439">
    <property type="entry name" value="SH3b1_dom"/>
</dbReference>
<dbReference type="InterPro" id="IPR027017">
    <property type="entry name" value="P60_peptidase_YkfC"/>
</dbReference>
<evidence type="ECO:0000259" key="5">
    <source>
        <dbReference type="Pfam" id="PF00877"/>
    </source>
</evidence>
<name>A0A0W0VPS9_9GAMM</name>
<keyword evidence="4" id="KW-0788">Thiol protease</keyword>
<feature type="domain" description="SH3b2-type SH3" evidence="7">
    <location>
        <begin position="233"/>
        <end position="278"/>
    </location>
</feature>
<evidence type="ECO:0000256" key="2">
    <source>
        <dbReference type="ARBA" id="ARBA00022670"/>
    </source>
</evidence>
<dbReference type="Pfam" id="PF00877">
    <property type="entry name" value="NLPC_P60"/>
    <property type="match status" value="1"/>
</dbReference>
<feature type="domain" description="SH3b1" evidence="6">
    <location>
        <begin position="172"/>
        <end position="223"/>
    </location>
</feature>
<reference evidence="8 9" key="1">
    <citation type="submission" date="2015-11" db="EMBL/GenBank/DDBJ databases">
        <title>Genomic analysis of 38 Legionella species identifies large and diverse effector repertoires.</title>
        <authorList>
            <person name="Burstein D."/>
            <person name="Amaro F."/>
            <person name="Zusman T."/>
            <person name="Lifshitz Z."/>
            <person name="Cohen O."/>
            <person name="Gilbert J.A."/>
            <person name="Pupko T."/>
            <person name="Shuman H.A."/>
            <person name="Segal G."/>
        </authorList>
    </citation>
    <scope>NUCLEOTIDE SEQUENCE [LARGE SCALE GENOMIC DNA]</scope>
    <source>
        <strain evidence="8 9">ATCC 49751</strain>
    </source>
</reference>
<dbReference type="GO" id="GO:0008234">
    <property type="term" value="F:cysteine-type peptidase activity"/>
    <property type="evidence" value="ECO:0007669"/>
    <property type="project" value="UniProtKB-KW"/>
</dbReference>
<protein>
    <submittedName>
        <fullName evidence="8">SH3 domain of the SH3b1 type</fullName>
    </submittedName>
</protein>
<dbReference type="OrthoDB" id="9808890at2"/>
<keyword evidence="3" id="KW-0378">Hydrolase</keyword>
<dbReference type="GO" id="GO:0006508">
    <property type="term" value="P:proteolysis"/>
    <property type="evidence" value="ECO:0007669"/>
    <property type="project" value="UniProtKB-KW"/>
</dbReference>